<feature type="transmembrane region" description="Helical" evidence="14">
    <location>
        <begin position="397"/>
        <end position="421"/>
    </location>
</feature>
<keyword evidence="10 14" id="KW-0472">Membrane</keyword>
<dbReference type="PANTHER" id="PTHR45628:SF7">
    <property type="entry name" value="VOLTAGE-DEPENDENT CALCIUM CHANNEL TYPE A SUBUNIT ALPHA-1"/>
    <property type="match status" value="1"/>
</dbReference>
<keyword evidence="4" id="KW-0107">Calcium channel</keyword>
<dbReference type="InterPro" id="IPR027359">
    <property type="entry name" value="Volt_channel_dom_sf"/>
</dbReference>
<proteinExistence type="predicted"/>
<evidence type="ECO:0000256" key="4">
    <source>
        <dbReference type="ARBA" id="ARBA00022673"/>
    </source>
</evidence>
<evidence type="ECO:0000313" key="16">
    <source>
        <dbReference type="EMBL" id="CAD8747723.1"/>
    </source>
</evidence>
<evidence type="ECO:0000256" key="14">
    <source>
        <dbReference type="SAM" id="Phobius"/>
    </source>
</evidence>
<dbReference type="SUPFAM" id="SSF81324">
    <property type="entry name" value="Voltage-gated potassium channels"/>
    <property type="match status" value="1"/>
</dbReference>
<accession>A0A6U2GBZ5</accession>
<evidence type="ECO:0000256" key="5">
    <source>
        <dbReference type="ARBA" id="ARBA00022692"/>
    </source>
</evidence>
<dbReference type="SUPFAM" id="SSF47473">
    <property type="entry name" value="EF-hand"/>
    <property type="match status" value="1"/>
</dbReference>
<dbReference type="PANTHER" id="PTHR45628">
    <property type="entry name" value="VOLTAGE-DEPENDENT CALCIUM CHANNEL TYPE A SUBUNIT ALPHA-1"/>
    <property type="match status" value="1"/>
</dbReference>
<evidence type="ECO:0000256" key="2">
    <source>
        <dbReference type="ARBA" id="ARBA00022448"/>
    </source>
</evidence>
<sequence length="654" mass="73553">MADNFSADAGQIDDGMGQAMKAKIKEQQAYARAMSSRVNAAPKVDPDGVPDHAFEGFGTIEAQNQEKPLVPLMPERGILKESWLNVEIGDADKAEVRVVITARNIGIGAQFDKSGEVMRDRLPLEEVTDISQQGGAIVLQTNPEGYSSGRQYKIYTTESDWHALIEKNVAAEHKRVNSKLKLVRRVLRGYYNSRPYQWFLSTTIVVNFFLVVYESQIQPLPKTDPFCIADPTHARCGDVYENLQTFDILFTAFFALELAVNMYVHWFFAFIKNPWNDFDFIIVMISLVNAADIEGLEYLSGARAFRIFRLAGKFESLRRIVSALSSSILPMANAFLIGGIFLLILAVLGTEFFKKRDETNFGTMFRTVYSLWLMIAFGNWENDLPVLREDNTVDTGVLIYLIVVVVVLLWVALQVVLAVLLDNFIAATANEDNILRKNELLEANAQNLNTGGLEPLLMEMLKLFDTSEQLGRGIKKLFHHLDYNNRGTITYEKMHQGAKKLQTTPQILVSKEDWKILIGDGANCDENGDMNIAHFEFMMRSQVKSYVQRNLTDIAAMHEEEIEQHIILTALRLLLMLDPSTRMESLMVKVNELSQDVAGVRTKMMQAVKRIETAAVAVLKATTGHIDNPPTANEQPERANMASIGSVNMPRLPN</sequence>
<keyword evidence="5 14" id="KW-0812">Transmembrane</keyword>
<comment type="subcellular location">
    <subcellularLocation>
        <location evidence="1">Membrane</location>
        <topology evidence="1">Multi-pass membrane protein</topology>
    </subcellularLocation>
</comment>
<keyword evidence="2" id="KW-0813">Transport</keyword>
<feature type="transmembrane region" description="Helical" evidence="14">
    <location>
        <begin position="195"/>
        <end position="213"/>
    </location>
</feature>
<dbReference type="GO" id="GO:0098703">
    <property type="term" value="P:calcium ion import across plasma membrane"/>
    <property type="evidence" value="ECO:0007669"/>
    <property type="project" value="TreeGrafter"/>
</dbReference>
<dbReference type="EMBL" id="HBFK01022987">
    <property type="protein sequence ID" value="CAD8747723.1"/>
    <property type="molecule type" value="Transcribed_RNA"/>
</dbReference>
<evidence type="ECO:0000313" key="17">
    <source>
        <dbReference type="EMBL" id="CAD8960544.1"/>
    </source>
</evidence>
<keyword evidence="3" id="KW-0109">Calcium transport</keyword>
<evidence type="ECO:0000256" key="11">
    <source>
        <dbReference type="ARBA" id="ARBA00023180"/>
    </source>
</evidence>
<dbReference type="InterPro" id="IPR005821">
    <property type="entry name" value="Ion_trans_dom"/>
</dbReference>
<keyword evidence="12" id="KW-0407">Ion channel</keyword>
<evidence type="ECO:0000256" key="10">
    <source>
        <dbReference type="ARBA" id="ARBA00023136"/>
    </source>
</evidence>
<feature type="transmembrane region" description="Helical" evidence="14">
    <location>
        <begin position="248"/>
        <end position="268"/>
    </location>
</feature>
<reference evidence="17" key="1">
    <citation type="submission" date="2021-01" db="EMBL/GenBank/DDBJ databases">
        <authorList>
            <person name="Corre E."/>
            <person name="Pelletier E."/>
            <person name="Niang G."/>
            <person name="Scheremetjew M."/>
            <person name="Finn R."/>
            <person name="Kale V."/>
            <person name="Holt S."/>
            <person name="Cochrane G."/>
            <person name="Meng A."/>
            <person name="Brown T."/>
            <person name="Cohen L."/>
        </authorList>
    </citation>
    <scope>NUCLEOTIDE SEQUENCE</scope>
    <source>
        <strain evidence="16">CCMP441</strain>
        <strain evidence="17">CCMP644</strain>
    </source>
</reference>
<keyword evidence="7" id="KW-0851">Voltage-gated channel</keyword>
<evidence type="ECO:0000256" key="7">
    <source>
        <dbReference type="ARBA" id="ARBA00022882"/>
    </source>
</evidence>
<dbReference type="GO" id="GO:0008331">
    <property type="term" value="F:high voltage-gated calcium channel activity"/>
    <property type="evidence" value="ECO:0007669"/>
    <property type="project" value="TreeGrafter"/>
</dbReference>
<evidence type="ECO:0000256" key="9">
    <source>
        <dbReference type="ARBA" id="ARBA00023065"/>
    </source>
</evidence>
<feature type="transmembrane region" description="Helical" evidence="14">
    <location>
        <begin position="320"/>
        <end position="348"/>
    </location>
</feature>
<dbReference type="EMBL" id="HBFX01024023">
    <property type="protein sequence ID" value="CAD8960544.1"/>
    <property type="molecule type" value="Transcribed_RNA"/>
</dbReference>
<evidence type="ECO:0000259" key="15">
    <source>
        <dbReference type="Pfam" id="PF00520"/>
    </source>
</evidence>
<evidence type="ECO:0000256" key="3">
    <source>
        <dbReference type="ARBA" id="ARBA00022568"/>
    </source>
</evidence>
<dbReference type="Gene3D" id="1.10.287.70">
    <property type="match status" value="1"/>
</dbReference>
<evidence type="ECO:0000256" key="13">
    <source>
        <dbReference type="SAM" id="MobiDB-lite"/>
    </source>
</evidence>
<dbReference type="InterPro" id="IPR011992">
    <property type="entry name" value="EF-hand-dom_pair"/>
</dbReference>
<keyword evidence="6" id="KW-0106">Calcium</keyword>
<dbReference type="GO" id="GO:0005891">
    <property type="term" value="C:voltage-gated calcium channel complex"/>
    <property type="evidence" value="ECO:0007669"/>
    <property type="project" value="TreeGrafter"/>
</dbReference>
<dbReference type="AlphaFoldDB" id="A0A6U2GBZ5"/>
<dbReference type="Gene3D" id="1.20.120.350">
    <property type="entry name" value="Voltage-gated potassium channels. Chain C"/>
    <property type="match status" value="1"/>
</dbReference>
<keyword evidence="11" id="KW-0325">Glycoprotein</keyword>
<feature type="domain" description="Ion transport" evidence="15">
    <location>
        <begin position="194"/>
        <end position="430"/>
    </location>
</feature>
<name>A0A6U2GBZ5_HEMAN</name>
<evidence type="ECO:0000256" key="6">
    <source>
        <dbReference type="ARBA" id="ARBA00022837"/>
    </source>
</evidence>
<evidence type="ECO:0000256" key="1">
    <source>
        <dbReference type="ARBA" id="ARBA00004141"/>
    </source>
</evidence>
<dbReference type="InterPro" id="IPR050599">
    <property type="entry name" value="VDCC_alpha-1_subunit"/>
</dbReference>
<gene>
    <name evidence="17" type="ORF">HAND00432_LOCUS14607</name>
    <name evidence="16" type="ORF">HAND1043_LOCUS14220</name>
</gene>
<dbReference type="Gene3D" id="1.10.238.10">
    <property type="entry name" value="EF-hand"/>
    <property type="match status" value="1"/>
</dbReference>
<keyword evidence="9" id="KW-0406">Ion transport</keyword>
<evidence type="ECO:0000256" key="8">
    <source>
        <dbReference type="ARBA" id="ARBA00022989"/>
    </source>
</evidence>
<dbReference type="Pfam" id="PF00520">
    <property type="entry name" value="Ion_trans"/>
    <property type="match status" value="1"/>
</dbReference>
<organism evidence="17">
    <name type="scientific">Hemiselmis andersenii</name>
    <name type="common">Cryptophyte alga</name>
    <dbReference type="NCBI Taxonomy" id="464988"/>
    <lineage>
        <taxon>Eukaryota</taxon>
        <taxon>Cryptophyceae</taxon>
        <taxon>Cryptomonadales</taxon>
        <taxon>Hemiselmidaceae</taxon>
        <taxon>Hemiselmis</taxon>
    </lineage>
</organism>
<protein>
    <recommendedName>
        <fullName evidence="15">Ion transport domain-containing protein</fullName>
    </recommendedName>
</protein>
<evidence type="ECO:0000256" key="12">
    <source>
        <dbReference type="ARBA" id="ARBA00023303"/>
    </source>
</evidence>
<feature type="region of interest" description="Disordered" evidence="13">
    <location>
        <begin position="625"/>
        <end position="654"/>
    </location>
</feature>
<keyword evidence="8 14" id="KW-1133">Transmembrane helix</keyword>